<dbReference type="PANTHER" id="PTHR35586">
    <property type="entry name" value="SLL1691 PROTEIN"/>
    <property type="match status" value="1"/>
</dbReference>
<dbReference type="RefSeq" id="WP_190967316.1">
    <property type="nucleotide sequence ID" value="NZ_JACJTB010000007.1"/>
</dbReference>
<sequence>MTRFIHDQFSKDYLEELLKPFGTVQAPSRVAAEVKEIDVLFTPITNQTANLATLGILGRMATTPAIFEPFRNPASIDEIGDCISKLLEIKSAIQREAKRNKSKIPDTEIPQLWILTPTASKNIISGYGGQLKSDWGDGIYFLPKYFRTAIVAIHQLPSTPETLWLRILGRGKVQQQAIDELVTLPTTYPFKRVTLELLYSLQQNLRINQNIETDDRELVMRLAPLYQEDRERARQEGLQEGLEQGLQQGVQQGEQQLILRLLNRRLGEIDISLIEQIQGLSIEQLESLGEALLDFAIVADLEAWLSQQQDTIQ</sequence>
<dbReference type="PANTHER" id="PTHR35586:SF2">
    <property type="entry name" value="SLL1542 PROTEIN"/>
    <property type="match status" value="1"/>
</dbReference>
<evidence type="ECO:0000313" key="2">
    <source>
        <dbReference type="EMBL" id="MBD2594449.1"/>
    </source>
</evidence>
<proteinExistence type="predicted"/>
<comment type="caution">
    <text evidence="2">The sequence shown here is derived from an EMBL/GenBank/DDBJ whole genome shotgun (WGS) entry which is preliminary data.</text>
</comment>
<dbReference type="Proteomes" id="UP000603457">
    <property type="component" value="Unassembled WGS sequence"/>
</dbReference>
<dbReference type="EMBL" id="JACJTB010000007">
    <property type="protein sequence ID" value="MBD2594449.1"/>
    <property type="molecule type" value="Genomic_DNA"/>
</dbReference>
<dbReference type="Pfam" id="PF14261">
    <property type="entry name" value="DUF4351"/>
    <property type="match status" value="1"/>
</dbReference>
<accession>A0ABR8FWF8</accession>
<keyword evidence="3" id="KW-1185">Reference proteome</keyword>
<organism evidence="2 3">
    <name type="scientific">Nostoc spongiaeforme FACHB-130</name>
    <dbReference type="NCBI Taxonomy" id="1357510"/>
    <lineage>
        <taxon>Bacteria</taxon>
        <taxon>Bacillati</taxon>
        <taxon>Cyanobacteriota</taxon>
        <taxon>Cyanophyceae</taxon>
        <taxon>Nostocales</taxon>
        <taxon>Nostocaceae</taxon>
        <taxon>Nostoc</taxon>
    </lineage>
</organism>
<feature type="domain" description="DUF4351" evidence="1">
    <location>
        <begin position="247"/>
        <end position="305"/>
    </location>
</feature>
<evidence type="ECO:0000259" key="1">
    <source>
        <dbReference type="Pfam" id="PF14261"/>
    </source>
</evidence>
<evidence type="ECO:0000313" key="3">
    <source>
        <dbReference type="Proteomes" id="UP000603457"/>
    </source>
</evidence>
<dbReference type="InterPro" id="IPR025587">
    <property type="entry name" value="DUF4351"/>
</dbReference>
<reference evidence="2 3" key="1">
    <citation type="journal article" date="2020" name="ISME J.">
        <title>Comparative genomics reveals insights into cyanobacterial evolution and habitat adaptation.</title>
        <authorList>
            <person name="Chen M.Y."/>
            <person name="Teng W.K."/>
            <person name="Zhao L."/>
            <person name="Hu C.X."/>
            <person name="Zhou Y.K."/>
            <person name="Han B.P."/>
            <person name="Song L.R."/>
            <person name="Shu W.S."/>
        </authorList>
    </citation>
    <scope>NUCLEOTIDE SEQUENCE [LARGE SCALE GENOMIC DNA]</scope>
    <source>
        <strain evidence="2 3">FACHB-130</strain>
    </source>
</reference>
<name>A0ABR8FWF8_9NOSO</name>
<protein>
    <submittedName>
        <fullName evidence="2">DUF4351 domain-containing protein</fullName>
    </submittedName>
</protein>
<gene>
    <name evidence="2" type="ORF">H6G74_08920</name>
</gene>